<reference evidence="2" key="1">
    <citation type="submission" date="2019-12" db="EMBL/GenBank/DDBJ databases">
        <title>Genome sequencing and annotation of Brassica cretica.</title>
        <authorList>
            <person name="Studholme D.J."/>
            <person name="Sarris P."/>
        </authorList>
    </citation>
    <scope>NUCLEOTIDE SEQUENCE</scope>
    <source>
        <strain evidence="2">PFS-109/04</strain>
        <tissue evidence="2">Leaf</tissue>
    </source>
</reference>
<proteinExistence type="predicted"/>
<dbReference type="EMBL" id="QGKX02001347">
    <property type="protein sequence ID" value="KAF3523575.1"/>
    <property type="molecule type" value="Genomic_DNA"/>
</dbReference>
<evidence type="ECO:0000256" key="1">
    <source>
        <dbReference type="SAM" id="MobiDB-lite"/>
    </source>
</evidence>
<comment type="caution">
    <text evidence="2">The sequence shown here is derived from an EMBL/GenBank/DDBJ whole genome shotgun (WGS) entry which is preliminary data.</text>
</comment>
<evidence type="ECO:0000313" key="2">
    <source>
        <dbReference type="EMBL" id="KAF3523575.1"/>
    </source>
</evidence>
<evidence type="ECO:0000313" key="3">
    <source>
        <dbReference type="Proteomes" id="UP000712600"/>
    </source>
</evidence>
<feature type="compositionally biased region" description="Basic and acidic residues" evidence="1">
    <location>
        <begin position="86"/>
        <end position="98"/>
    </location>
</feature>
<name>A0A8S9PNN8_BRACR</name>
<sequence>MSQRQTRTRCLGRKIASLGASLPLGRIRFSARPCDSLAQQPESRSEQAALRRSLSWLGKRNPMAELRPQVPTGPWQPPHQQGRCHIQGECKDPLPEYL</sequence>
<organism evidence="2 3">
    <name type="scientific">Brassica cretica</name>
    <name type="common">Mustard</name>
    <dbReference type="NCBI Taxonomy" id="69181"/>
    <lineage>
        <taxon>Eukaryota</taxon>
        <taxon>Viridiplantae</taxon>
        <taxon>Streptophyta</taxon>
        <taxon>Embryophyta</taxon>
        <taxon>Tracheophyta</taxon>
        <taxon>Spermatophyta</taxon>
        <taxon>Magnoliopsida</taxon>
        <taxon>eudicotyledons</taxon>
        <taxon>Gunneridae</taxon>
        <taxon>Pentapetalae</taxon>
        <taxon>rosids</taxon>
        <taxon>malvids</taxon>
        <taxon>Brassicales</taxon>
        <taxon>Brassicaceae</taxon>
        <taxon>Brassiceae</taxon>
        <taxon>Brassica</taxon>
    </lineage>
</organism>
<gene>
    <name evidence="2" type="ORF">F2Q69_00047706</name>
</gene>
<protein>
    <submittedName>
        <fullName evidence="2">Uncharacterized protein</fullName>
    </submittedName>
</protein>
<dbReference type="Proteomes" id="UP000712600">
    <property type="component" value="Unassembled WGS sequence"/>
</dbReference>
<feature type="region of interest" description="Disordered" evidence="1">
    <location>
        <begin position="60"/>
        <end position="98"/>
    </location>
</feature>
<dbReference type="AlphaFoldDB" id="A0A8S9PNN8"/>
<accession>A0A8S9PNN8</accession>